<dbReference type="Proteomes" id="UP000494245">
    <property type="component" value="Unassembled WGS sequence"/>
</dbReference>
<dbReference type="EMBL" id="BLTE01000026">
    <property type="protein sequence ID" value="GFK95913.1"/>
    <property type="molecule type" value="Genomic_DNA"/>
</dbReference>
<protein>
    <submittedName>
        <fullName evidence="1">Uncharacterized protein</fullName>
    </submittedName>
</protein>
<evidence type="ECO:0000313" key="1">
    <source>
        <dbReference type="EMBL" id="GFK95913.1"/>
    </source>
</evidence>
<comment type="caution">
    <text evidence="1">The sequence shown here is derived from an EMBL/GenBank/DDBJ whole genome shotgun (WGS) entry which is preliminary data.</text>
</comment>
<reference evidence="1 2" key="2">
    <citation type="submission" date="2020-05" db="EMBL/GenBank/DDBJ databases">
        <title>Draft genome sequence of Desulfovibrio sp. strainFSS-1.</title>
        <authorList>
            <person name="Shimoshige H."/>
            <person name="Kobayashi H."/>
            <person name="Maekawa T."/>
        </authorList>
    </citation>
    <scope>NUCLEOTIDE SEQUENCE [LARGE SCALE GENOMIC DNA]</scope>
    <source>
        <strain evidence="1 2">SIID29052-01</strain>
    </source>
</reference>
<gene>
    <name evidence="1" type="ORF">NNJEOMEG_03786</name>
</gene>
<keyword evidence="2" id="KW-1185">Reference proteome</keyword>
<organism evidence="1 2">
    <name type="scientific">Fundidesulfovibrio magnetotacticus</name>
    <dbReference type="NCBI Taxonomy" id="2730080"/>
    <lineage>
        <taxon>Bacteria</taxon>
        <taxon>Pseudomonadati</taxon>
        <taxon>Thermodesulfobacteriota</taxon>
        <taxon>Desulfovibrionia</taxon>
        <taxon>Desulfovibrionales</taxon>
        <taxon>Desulfovibrionaceae</taxon>
        <taxon>Fundidesulfovibrio</taxon>
    </lineage>
</organism>
<evidence type="ECO:0000313" key="2">
    <source>
        <dbReference type="Proteomes" id="UP000494245"/>
    </source>
</evidence>
<sequence>MNLKTFAKPLILELLKFAIGFTLAYKSLELLGKI</sequence>
<dbReference type="AlphaFoldDB" id="A0A6V8LU27"/>
<proteinExistence type="predicted"/>
<name>A0A6V8LU27_9BACT</name>
<reference evidence="1 2" key="1">
    <citation type="submission" date="2020-04" db="EMBL/GenBank/DDBJ databases">
        <authorList>
            <consortium name="Desulfovibrio sp. FSS-1 genome sequencing consortium"/>
            <person name="Shimoshige H."/>
            <person name="Kobayashi H."/>
            <person name="Maekawa T."/>
        </authorList>
    </citation>
    <scope>NUCLEOTIDE SEQUENCE [LARGE SCALE GENOMIC DNA]</scope>
    <source>
        <strain evidence="1 2">SIID29052-01</strain>
    </source>
</reference>
<accession>A0A6V8LU27</accession>